<evidence type="ECO:0000259" key="3">
    <source>
        <dbReference type="Pfam" id="PF07940"/>
    </source>
</evidence>
<dbReference type="InterPro" id="IPR012480">
    <property type="entry name" value="Hepar_II_III_C"/>
</dbReference>
<dbReference type="Gene3D" id="2.70.98.70">
    <property type="match status" value="1"/>
</dbReference>
<gene>
    <name evidence="4" type="ORF">ACFSAH_00440</name>
</gene>
<reference evidence="5" key="1">
    <citation type="journal article" date="2019" name="Int. J. Syst. Evol. Microbiol.">
        <title>The Global Catalogue of Microorganisms (GCM) 10K type strain sequencing project: providing services to taxonomists for standard genome sequencing and annotation.</title>
        <authorList>
            <consortium name="The Broad Institute Genomics Platform"/>
            <consortium name="The Broad Institute Genome Sequencing Center for Infectious Disease"/>
            <person name="Wu L."/>
            <person name="Ma J."/>
        </authorList>
    </citation>
    <scope>NUCLEOTIDE SEQUENCE [LARGE SCALE GENOMIC DNA]</scope>
    <source>
        <strain evidence="5">CCUG 53762</strain>
    </source>
</reference>
<protein>
    <submittedName>
        <fullName evidence="4">Heparinase II/III family protein</fullName>
    </submittedName>
</protein>
<evidence type="ECO:0000256" key="2">
    <source>
        <dbReference type="SAM" id="SignalP"/>
    </source>
</evidence>
<keyword evidence="2" id="KW-0732">Signal</keyword>
<accession>A0ABW4I7M4</accession>
<feature type="chain" id="PRO_5045968877" evidence="2">
    <location>
        <begin position="31"/>
        <end position="754"/>
    </location>
</feature>
<dbReference type="Gene3D" id="1.50.10.100">
    <property type="entry name" value="Chondroitin AC/alginate lyase"/>
    <property type="match status" value="1"/>
</dbReference>
<organism evidence="4 5">
    <name type="scientific">Pseudopedobacter beijingensis</name>
    <dbReference type="NCBI Taxonomy" id="1207056"/>
    <lineage>
        <taxon>Bacteria</taxon>
        <taxon>Pseudomonadati</taxon>
        <taxon>Bacteroidota</taxon>
        <taxon>Sphingobacteriia</taxon>
        <taxon>Sphingobacteriales</taxon>
        <taxon>Sphingobacteriaceae</taxon>
        <taxon>Pseudopedobacter</taxon>
    </lineage>
</organism>
<feature type="signal peptide" evidence="2">
    <location>
        <begin position="1"/>
        <end position="30"/>
    </location>
</feature>
<evidence type="ECO:0000313" key="4">
    <source>
        <dbReference type="EMBL" id="MFD1628319.1"/>
    </source>
</evidence>
<comment type="subcellular location">
    <subcellularLocation>
        <location evidence="1">Cell envelope</location>
    </subcellularLocation>
</comment>
<evidence type="ECO:0000313" key="5">
    <source>
        <dbReference type="Proteomes" id="UP001597118"/>
    </source>
</evidence>
<dbReference type="InterPro" id="IPR008929">
    <property type="entry name" value="Chondroitin_lyas"/>
</dbReference>
<dbReference type="RefSeq" id="WP_379660706.1">
    <property type="nucleotide sequence ID" value="NZ_JBHUDG010000001.1"/>
</dbReference>
<proteinExistence type="predicted"/>
<feature type="domain" description="Heparinase II/III-like C-terminal" evidence="3">
    <location>
        <begin position="448"/>
        <end position="610"/>
    </location>
</feature>
<sequence length="754" mass="85724">MYTMKIFYKKMLKTVPLFCLLILSALTLPAQQFDLLGNGAWLSKISKEHPRIFINKKTLIDIKAKVKQDLCSEYEKLKKEVDELPFDAPIVMNTDLYIQNADGSIKTHKVAEQGQKLFKYNGGDQAVKIALVYLISEDPKLAAKAVNYIKLANYVFQWTASKNIWVDLTGNVRINALTAYDWVCSTLSTAQRKDLLMPMLNYIEKSQPEGEYTFRRTIGGAIDGNYGETALQWFAGLAGYGDGVDDVRSEKMLKAGGELFVDMMNHRERISAGSGLLSSSTVSYSFFNYPYSSFNFFHTWNSAFGEDLTDKWKQMLDFPNWFDWAAIKLSSTGRMLFHGIGDIGHSDNQLRMDDLYTHMAQVAHFYGAKYPDKIGKAYSLQANLPADKRKVLDNLFPFLPFILTDFNSNKVRKMDALDYGRYFYNSSFGLLLMRSGKGDKDTYASFRFGADQINHQHYDDLSFVIYKENFLALDAGSRTETDHHHNFAPQSVAHNTILIHEPHEPMPDFWKAWSYVPDGKTYYNHGGQNYKDKSLPLALQSTEDFIYAAADATKNYAALKSREVVRQFVFLKPNVFVIYDRVASVKQSQKKEFLLHFQEKPVVISTNQWKASHGGNLWVTTLLPEVPNYNLVGGPGREFEASGRNWELAGGADWDKTMKLTGKWRLEISDAKEADRSVFLHVLQASAANDSQQISQSVRKSGDLDIVSISDEQGNKWELSFNRTASVGLHLKMTDKLGKLKYNKTLENVIEKNN</sequence>
<name>A0ABW4I7M4_9SPHI</name>
<keyword evidence="5" id="KW-1185">Reference proteome</keyword>
<comment type="caution">
    <text evidence="4">The sequence shown here is derived from an EMBL/GenBank/DDBJ whole genome shotgun (WGS) entry which is preliminary data.</text>
</comment>
<evidence type="ECO:0000256" key="1">
    <source>
        <dbReference type="ARBA" id="ARBA00004196"/>
    </source>
</evidence>
<dbReference type="Pfam" id="PF07940">
    <property type="entry name" value="Hepar_II_III_C"/>
    <property type="match status" value="1"/>
</dbReference>
<dbReference type="EMBL" id="JBHUDG010000001">
    <property type="protein sequence ID" value="MFD1628319.1"/>
    <property type="molecule type" value="Genomic_DNA"/>
</dbReference>
<dbReference type="Proteomes" id="UP001597118">
    <property type="component" value="Unassembled WGS sequence"/>
</dbReference>